<dbReference type="RefSeq" id="WP_237484053.1">
    <property type="nucleotide sequence ID" value="NZ_CAKLCM010000002.1"/>
</dbReference>
<evidence type="ECO:0008006" key="3">
    <source>
        <dbReference type="Google" id="ProtNLM"/>
    </source>
</evidence>
<dbReference type="EMBL" id="CAKLCM010000002">
    <property type="protein sequence ID" value="CAH0525527.1"/>
    <property type="molecule type" value="Genomic_DNA"/>
</dbReference>
<organism evidence="1 2">
    <name type="scientific">Vibrio hippocampi</name>
    <dbReference type="NCBI Taxonomy" id="654686"/>
    <lineage>
        <taxon>Bacteria</taxon>
        <taxon>Pseudomonadati</taxon>
        <taxon>Pseudomonadota</taxon>
        <taxon>Gammaproteobacteria</taxon>
        <taxon>Vibrionales</taxon>
        <taxon>Vibrionaceae</taxon>
        <taxon>Vibrio</taxon>
    </lineage>
</organism>
<reference evidence="1" key="1">
    <citation type="submission" date="2021-12" db="EMBL/GenBank/DDBJ databases">
        <authorList>
            <person name="Rodrigo-Torres L."/>
            <person name="Arahal R. D."/>
            <person name="Lucena T."/>
        </authorList>
    </citation>
    <scope>NUCLEOTIDE SEQUENCE</scope>
    <source>
        <strain evidence="1">CECT 8226</strain>
    </source>
</reference>
<proteinExistence type="predicted"/>
<evidence type="ECO:0000313" key="2">
    <source>
        <dbReference type="Proteomes" id="UP000838160"/>
    </source>
</evidence>
<protein>
    <recommendedName>
        <fullName evidence="3">HEPN domain-containing protein</fullName>
    </recommendedName>
</protein>
<gene>
    <name evidence="1" type="ORF">VHP8226_01053</name>
</gene>
<comment type="caution">
    <text evidence="1">The sequence shown here is derived from an EMBL/GenBank/DDBJ whole genome shotgun (WGS) entry which is preliminary data.</text>
</comment>
<dbReference type="Proteomes" id="UP000838160">
    <property type="component" value="Unassembled WGS sequence"/>
</dbReference>
<keyword evidence="2" id="KW-1185">Reference proteome</keyword>
<accession>A0ABN8DJT4</accession>
<name>A0ABN8DJT4_9VIBR</name>
<evidence type="ECO:0000313" key="1">
    <source>
        <dbReference type="EMBL" id="CAH0525527.1"/>
    </source>
</evidence>
<sequence>MAVINLNNSHTQIDCEKLKPREQMLEKAFDFHTMCTDSSRNSLYCVHSVISGLALEIILKSFNSVETEVQSEHITKYAYNRSNKPRENHDLVSLLDNVPLTIKTHLFNERDIEIIKAYRDVFFNGRYLYEKTARDRFDNSFIKLVGRTIFKMICLYKNQGSVDPFITYIDDETLESYRQELYRL</sequence>